<dbReference type="Pfam" id="PF05504">
    <property type="entry name" value="Spore_GerAC"/>
    <property type="match status" value="1"/>
</dbReference>
<evidence type="ECO:0000256" key="8">
    <source>
        <dbReference type="SAM" id="SignalP"/>
    </source>
</evidence>
<feature type="signal peptide" evidence="8">
    <location>
        <begin position="1"/>
        <end position="21"/>
    </location>
</feature>
<comment type="subcellular location">
    <subcellularLocation>
        <location evidence="1">Membrane</location>
        <topology evidence="1">Lipid-anchor</topology>
    </subcellularLocation>
</comment>
<evidence type="ECO:0000256" key="2">
    <source>
        <dbReference type="ARBA" id="ARBA00007886"/>
    </source>
</evidence>
<keyword evidence="4 8" id="KW-0732">Signal</keyword>
<keyword evidence="12" id="KW-1185">Reference proteome</keyword>
<dbReference type="InterPro" id="IPR008844">
    <property type="entry name" value="Spore_GerAC-like"/>
</dbReference>
<dbReference type="RefSeq" id="WP_378938451.1">
    <property type="nucleotide sequence ID" value="NZ_JBHLVO010000033.1"/>
</dbReference>
<evidence type="ECO:0000256" key="1">
    <source>
        <dbReference type="ARBA" id="ARBA00004635"/>
    </source>
</evidence>
<evidence type="ECO:0000256" key="7">
    <source>
        <dbReference type="ARBA" id="ARBA00023288"/>
    </source>
</evidence>
<evidence type="ECO:0000256" key="3">
    <source>
        <dbReference type="ARBA" id="ARBA00022544"/>
    </source>
</evidence>
<keyword evidence="6" id="KW-0564">Palmitate</keyword>
<comment type="similarity">
    <text evidence="2">Belongs to the GerABKC lipoprotein family.</text>
</comment>
<evidence type="ECO:0000256" key="6">
    <source>
        <dbReference type="ARBA" id="ARBA00023139"/>
    </source>
</evidence>
<evidence type="ECO:0000259" key="9">
    <source>
        <dbReference type="Pfam" id="PF05504"/>
    </source>
</evidence>
<evidence type="ECO:0000259" key="10">
    <source>
        <dbReference type="Pfam" id="PF25198"/>
    </source>
</evidence>
<dbReference type="Pfam" id="PF25198">
    <property type="entry name" value="Spore_GerAC_N"/>
    <property type="match status" value="1"/>
</dbReference>
<keyword evidence="5" id="KW-0472">Membrane</keyword>
<feature type="chain" id="PRO_5046162314" evidence="8">
    <location>
        <begin position="22"/>
        <end position="400"/>
    </location>
</feature>
<dbReference type="EMBL" id="JBHLVO010000033">
    <property type="protein sequence ID" value="MFC0274325.1"/>
    <property type="molecule type" value="Genomic_DNA"/>
</dbReference>
<dbReference type="InterPro" id="IPR046953">
    <property type="entry name" value="Spore_GerAC-like_C"/>
</dbReference>
<evidence type="ECO:0000313" key="12">
    <source>
        <dbReference type="Proteomes" id="UP001589854"/>
    </source>
</evidence>
<gene>
    <name evidence="11" type="ORF">ACFFIX_23540</name>
</gene>
<evidence type="ECO:0000256" key="5">
    <source>
        <dbReference type="ARBA" id="ARBA00023136"/>
    </source>
</evidence>
<evidence type="ECO:0000256" key="4">
    <source>
        <dbReference type="ARBA" id="ARBA00022729"/>
    </source>
</evidence>
<accession>A0ABV6GKW9</accession>
<comment type="caution">
    <text evidence="11">The sequence shown here is derived from an EMBL/GenBank/DDBJ whole genome shotgun (WGS) entry which is preliminary data.</text>
</comment>
<dbReference type="NCBIfam" id="TIGR02887">
    <property type="entry name" value="spore_ger_x_C"/>
    <property type="match status" value="1"/>
</dbReference>
<feature type="domain" description="Spore germination GerAC-like C-terminal" evidence="9">
    <location>
        <begin position="220"/>
        <end position="384"/>
    </location>
</feature>
<dbReference type="PROSITE" id="PS51257">
    <property type="entry name" value="PROKAR_LIPOPROTEIN"/>
    <property type="match status" value="1"/>
</dbReference>
<feature type="domain" description="Spore germination protein N-terminal" evidence="10">
    <location>
        <begin position="20"/>
        <end position="194"/>
    </location>
</feature>
<evidence type="ECO:0000313" key="11">
    <source>
        <dbReference type="EMBL" id="MFC0274325.1"/>
    </source>
</evidence>
<dbReference type="PANTHER" id="PTHR35789:SF1">
    <property type="entry name" value="SPORE GERMINATION PROTEIN B3"/>
    <property type="match status" value="1"/>
</dbReference>
<dbReference type="Gene3D" id="3.30.300.210">
    <property type="entry name" value="Nutrient germinant receptor protein C, domain 3"/>
    <property type="match status" value="1"/>
</dbReference>
<reference evidence="11 12" key="1">
    <citation type="submission" date="2024-09" db="EMBL/GenBank/DDBJ databases">
        <authorList>
            <person name="Sun Q."/>
            <person name="Mori K."/>
        </authorList>
    </citation>
    <scope>NUCLEOTIDE SEQUENCE [LARGE SCALE GENOMIC DNA]</scope>
    <source>
        <strain evidence="11 12">CCM 7228</strain>
    </source>
</reference>
<dbReference type="InterPro" id="IPR038501">
    <property type="entry name" value="Spore_GerAC_C_sf"/>
</dbReference>
<dbReference type="Proteomes" id="UP001589854">
    <property type="component" value="Unassembled WGS sequence"/>
</dbReference>
<protein>
    <submittedName>
        <fullName evidence="11">Ger(X)C family spore germination protein</fullName>
    </submittedName>
</protein>
<dbReference type="PANTHER" id="PTHR35789">
    <property type="entry name" value="SPORE GERMINATION PROTEIN B3"/>
    <property type="match status" value="1"/>
</dbReference>
<name>A0ABV6GKW9_9BACI</name>
<proteinExistence type="inferred from homology"/>
<keyword evidence="7" id="KW-0449">Lipoprotein</keyword>
<dbReference type="InterPro" id="IPR057336">
    <property type="entry name" value="GerAC_N"/>
</dbReference>
<keyword evidence="3" id="KW-0309">Germination</keyword>
<organism evidence="11 12">
    <name type="scientific">Metabacillus herbersteinensis</name>
    <dbReference type="NCBI Taxonomy" id="283816"/>
    <lineage>
        <taxon>Bacteria</taxon>
        <taxon>Bacillati</taxon>
        <taxon>Bacillota</taxon>
        <taxon>Bacilli</taxon>
        <taxon>Bacillales</taxon>
        <taxon>Bacillaceae</taxon>
        <taxon>Metabacillus</taxon>
    </lineage>
</organism>
<sequence length="400" mass="45404">MKVCKLLFCMMLIFLAGCWDQYELDEISIVSGIAIEKGEGKKYKLTVAVINATQLSKQSAEGNTPIIAYDLEGNSISELTNKMNQGMMRKLVYSHTRVIVIDEEVAREGTMDFLDFLERTGEFRNDFNILVAKGVKASDVITTSHPVQKIPAIKINVQIDNFLKDWGGDPHVQLTDFIDAITSEVRDPVTQVVTVAGDPEAGNKVENLKSMEPLANVVLEGISVFKKDRLIGFLSVEEARDYLWTQDLERTTVTVPCNRNDAYLDIRIVNSHTTKNISYKNEQLKIAINIKGEARLQGSQCADNLEKLKTYESHQKKLQKHIENSVQQTIQKVQTEYGVDIFGFGSTFERQNYPIYKKVKKDWDELFSKAEVEVNVDMSLRRSGIRNRSFLTDLKDSEKE</sequence>